<keyword evidence="3" id="KW-0489">Methyltransferase</keyword>
<proteinExistence type="inferred from homology"/>
<evidence type="ECO:0000256" key="1">
    <source>
        <dbReference type="ARBA" id="ARBA00010203"/>
    </source>
</evidence>
<evidence type="ECO:0000256" key="4">
    <source>
        <dbReference type="ARBA" id="ARBA00022679"/>
    </source>
</evidence>
<name>A0A1Q9CXJ7_SYMMI</name>
<dbReference type="GO" id="GO:0009307">
    <property type="term" value="P:DNA restriction-modification system"/>
    <property type="evidence" value="ECO:0007669"/>
    <property type="project" value="UniProtKB-KW"/>
</dbReference>
<accession>A0A1Q9CXJ7</accession>
<dbReference type="Gene3D" id="2.170.270.10">
    <property type="entry name" value="SET domain"/>
    <property type="match status" value="1"/>
</dbReference>
<keyword evidence="12" id="KW-1185">Reference proteome</keyword>
<evidence type="ECO:0000256" key="3">
    <source>
        <dbReference type="ARBA" id="ARBA00022603"/>
    </source>
</evidence>
<dbReference type="InterPro" id="IPR057027">
    <property type="entry name" value="TPR_mt"/>
</dbReference>
<dbReference type="GO" id="GO:0015667">
    <property type="term" value="F:site-specific DNA-methyltransferase (cytosine-N4-specific) activity"/>
    <property type="evidence" value="ECO:0007669"/>
    <property type="project" value="UniProtKB-EC"/>
</dbReference>
<dbReference type="PANTHER" id="PTHR47447">
    <property type="entry name" value="OS03G0856100 PROTEIN"/>
    <property type="match status" value="1"/>
</dbReference>
<keyword evidence="6" id="KW-0677">Repeat</keyword>
<feature type="repeat" description="PPR" evidence="9">
    <location>
        <begin position="1211"/>
        <end position="1245"/>
    </location>
</feature>
<dbReference type="GO" id="GO:0032259">
    <property type="term" value="P:methylation"/>
    <property type="evidence" value="ECO:0007669"/>
    <property type="project" value="UniProtKB-KW"/>
</dbReference>
<dbReference type="CDD" id="cd20071">
    <property type="entry name" value="SET_SMYD"/>
    <property type="match status" value="1"/>
</dbReference>
<comment type="catalytic activity">
    <reaction evidence="8">
        <text>a 2'-deoxycytidine in DNA + S-adenosyl-L-methionine = an N(4)-methyl-2'-deoxycytidine in DNA + S-adenosyl-L-homocysteine + H(+)</text>
        <dbReference type="Rhea" id="RHEA:16857"/>
        <dbReference type="Rhea" id="RHEA-COMP:11369"/>
        <dbReference type="Rhea" id="RHEA-COMP:13674"/>
        <dbReference type="ChEBI" id="CHEBI:15378"/>
        <dbReference type="ChEBI" id="CHEBI:57856"/>
        <dbReference type="ChEBI" id="CHEBI:59789"/>
        <dbReference type="ChEBI" id="CHEBI:85452"/>
        <dbReference type="ChEBI" id="CHEBI:137933"/>
        <dbReference type="EC" id="2.1.1.113"/>
    </reaction>
</comment>
<dbReference type="GO" id="GO:0003677">
    <property type="term" value="F:DNA binding"/>
    <property type="evidence" value="ECO:0007669"/>
    <property type="project" value="InterPro"/>
</dbReference>
<dbReference type="Proteomes" id="UP000186817">
    <property type="component" value="Unassembled WGS sequence"/>
</dbReference>
<evidence type="ECO:0000256" key="2">
    <source>
        <dbReference type="ARBA" id="ARBA00012185"/>
    </source>
</evidence>
<feature type="domain" description="Pentatricopeptide repeat-containing protein-mitochondrial" evidence="10">
    <location>
        <begin position="1076"/>
        <end position="1199"/>
    </location>
</feature>
<evidence type="ECO:0000313" key="11">
    <source>
        <dbReference type="EMBL" id="OLP87615.1"/>
    </source>
</evidence>
<dbReference type="InterPro" id="IPR011990">
    <property type="entry name" value="TPR-like_helical_dom_sf"/>
</dbReference>
<dbReference type="InterPro" id="IPR002885">
    <property type="entry name" value="PPR_rpt"/>
</dbReference>
<dbReference type="Pfam" id="PF00201">
    <property type="entry name" value="UDPGT"/>
    <property type="match status" value="1"/>
</dbReference>
<keyword evidence="5" id="KW-0949">S-adenosyl-L-methionine</keyword>
<evidence type="ECO:0000256" key="7">
    <source>
        <dbReference type="ARBA" id="ARBA00022747"/>
    </source>
</evidence>
<gene>
    <name evidence="11" type="ORF">AK812_SmicGene31149</name>
</gene>
<evidence type="ECO:0000256" key="8">
    <source>
        <dbReference type="ARBA" id="ARBA00049120"/>
    </source>
</evidence>
<dbReference type="Gene3D" id="1.10.220.160">
    <property type="match status" value="1"/>
</dbReference>
<dbReference type="EMBL" id="LSRX01000852">
    <property type="protein sequence ID" value="OLP87615.1"/>
    <property type="molecule type" value="Genomic_DNA"/>
</dbReference>
<keyword evidence="4" id="KW-0808">Transferase</keyword>
<dbReference type="InterPro" id="IPR046341">
    <property type="entry name" value="SET_dom_sf"/>
</dbReference>
<evidence type="ECO:0000259" key="10">
    <source>
        <dbReference type="Pfam" id="PF23276"/>
    </source>
</evidence>
<dbReference type="PANTHER" id="PTHR47447:SF21">
    <property type="entry name" value="PENTACOTRIPEPTIDE-REPEAT REGION OF PRORP DOMAIN-CONTAINING PROTEIN"/>
    <property type="match status" value="1"/>
</dbReference>
<reference evidence="11 12" key="1">
    <citation type="submission" date="2016-02" db="EMBL/GenBank/DDBJ databases">
        <title>Genome analysis of coral dinoflagellate symbionts highlights evolutionary adaptations to a symbiotic lifestyle.</title>
        <authorList>
            <person name="Aranda M."/>
            <person name="Li Y."/>
            <person name="Liew Y.J."/>
            <person name="Baumgarten S."/>
            <person name="Simakov O."/>
            <person name="Wilson M."/>
            <person name="Piel J."/>
            <person name="Ashoor H."/>
            <person name="Bougouffa S."/>
            <person name="Bajic V.B."/>
            <person name="Ryu T."/>
            <person name="Ravasi T."/>
            <person name="Bayer T."/>
            <person name="Micklem G."/>
            <person name="Kim H."/>
            <person name="Bhak J."/>
            <person name="Lajeunesse T.C."/>
            <person name="Voolstra C.R."/>
        </authorList>
    </citation>
    <scope>NUCLEOTIDE SEQUENCE [LARGE SCALE GENOMIC DNA]</scope>
    <source>
        <strain evidence="11 12">CCMP2467</strain>
    </source>
</reference>
<dbReference type="NCBIfam" id="TIGR00756">
    <property type="entry name" value="PPR"/>
    <property type="match status" value="1"/>
</dbReference>
<dbReference type="OrthoDB" id="409018at2759"/>
<dbReference type="SUPFAM" id="SSF53756">
    <property type="entry name" value="UDP-Glycosyltransferase/glycogen phosphorylase"/>
    <property type="match status" value="1"/>
</dbReference>
<dbReference type="Gene3D" id="3.40.50.2000">
    <property type="entry name" value="Glycogen Phosphorylase B"/>
    <property type="match status" value="2"/>
</dbReference>
<dbReference type="Pfam" id="PF23276">
    <property type="entry name" value="TPR_24"/>
    <property type="match status" value="1"/>
</dbReference>
<dbReference type="GO" id="GO:0008194">
    <property type="term" value="F:UDP-glycosyltransferase activity"/>
    <property type="evidence" value="ECO:0007669"/>
    <property type="project" value="InterPro"/>
</dbReference>
<dbReference type="SUPFAM" id="SSF82199">
    <property type="entry name" value="SET domain"/>
    <property type="match status" value="1"/>
</dbReference>
<comment type="caution">
    <text evidence="11">The sequence shown here is derived from an EMBL/GenBank/DDBJ whole genome shotgun (WGS) entry which is preliminary data.</text>
</comment>
<dbReference type="Gene3D" id="1.25.40.10">
    <property type="entry name" value="Tetratricopeptide repeat domain"/>
    <property type="match status" value="2"/>
</dbReference>
<feature type="repeat" description="PPR" evidence="9">
    <location>
        <begin position="1036"/>
        <end position="1070"/>
    </location>
</feature>
<dbReference type="CDD" id="cd03784">
    <property type="entry name" value="GT1_Gtf-like"/>
    <property type="match status" value="1"/>
</dbReference>
<dbReference type="SUPFAM" id="SSF53335">
    <property type="entry name" value="S-adenosyl-L-methionine-dependent methyltransferases"/>
    <property type="match status" value="2"/>
</dbReference>
<dbReference type="InterPro" id="IPR029063">
    <property type="entry name" value="SAM-dependent_MTases_sf"/>
</dbReference>
<dbReference type="InterPro" id="IPR017985">
    <property type="entry name" value="MeTrfase_CN4_CS"/>
</dbReference>
<feature type="repeat" description="PPR" evidence="9">
    <location>
        <begin position="1106"/>
        <end position="1140"/>
    </location>
</feature>
<dbReference type="Gene3D" id="3.40.50.150">
    <property type="entry name" value="Vaccinia Virus protein VP39"/>
    <property type="match status" value="2"/>
</dbReference>
<evidence type="ECO:0000256" key="9">
    <source>
        <dbReference type="PROSITE-ProRule" id="PRU00708"/>
    </source>
</evidence>
<keyword evidence="7" id="KW-0680">Restriction system</keyword>
<evidence type="ECO:0000313" key="12">
    <source>
        <dbReference type="Proteomes" id="UP000186817"/>
    </source>
</evidence>
<comment type="similarity">
    <text evidence="1">Belongs to the N(4)/N(6)-methyltransferase family. N(4) subfamily.</text>
</comment>
<sequence>MAACFVEYVEGLGRCLMAGRDIEPGEEILMEAPLLAADAAEADLAYADMAIEAEEGQPWSRVKVDATAVSRLLGLLQAYARSEPDVKRAILELDDTMEAGTAAFLVRKLAALLSESSFCPRMRKMELHCVLKIFWTNAFPFGNGGSALFRTLCYCAHSCHPNAFFYHCSNSGHVVSLKAISRGSRVEISYVPRQYILLQRRLRQIFLSSTRGFGCNCSRCTLEQEIGEESESHRVSPTSPLRICCCVMPWVGHLLPMARLALALQLRCRVFFMTTSLGARRLRSLGKEVERLTVVEIEDGLGLDAERRLAVQLQEPGQEPVLEANLAVEALAEVQVQRLVGLGVKDFVLDWLSFGFANSIRACGGRYCVSMPGSTFQAEFCAEGQASESENYARTQSAIQNMLHETRIFVHGLPNMVRNSPEPLSGQITCVGILGSALEALPRDVEAFLTSAGPPVLYVYLGSLTCLGAMELEELCEALSAPGTFRVIWSLPEDWQVQLPRSVTQSEDFFLSQWLPQASILAHPSCRAALIHGGWGSLVDAIQFGKPVVVLPIFGDQPLNAQIVESMKLGVALPRSGRLLGKGGTGSKAKRLRESIHAVLTPGPFSEAARAWQAEAANFGGASYAGEVVAGYFQGERERSRENRRELQVSVVDFAEDLRPLSFEDADADDSDDLLPRGAQLEILLVQSAMLLGLADEITWWLLRLRVYRDSQRFLCHGEAVLRNLEGRDVVELVALAGAVHNRLLGQVVPLGIASPVLNGEPHRPANFAAAWLASGSMLRGIVNRGASKSLSEGKSAGAGTITGIGQEGLVHVSLLGGQVAAEVAFSSCLPSPVETEHALDAILDAAAVALRSQWWRYLLSCASELTCLATAPTSAVHSPNSVFPTHRAWGTSLLTTERGVVRMACVCSIGCTRRAAQLAPVPVQHFPSHAWSTPSPWGALWRFEEIATITALVAGLLPKRSARREGSKDVANSLCSCRAVANEACQSLRRNGDGKNRKELLRHYVAAIGAFAKAGEPEKADACFQEISAARLDPDLFAYTGMINAHARTGDVVGAQRWFQDLVNAALQPDTVCYSSVLNACAQAGASQLAESWLLKMGSARVPVNRVAYSTVINAFAQEGDAKSAEHWFSGMIQDRIAPNTVTFCSMIKAAANNGDVENARLWLERLLAAELDVPPLAFNTAINACAATGDVTSAEQLLSDMRRHFVEDTLVTYNSLVKVSASTGDMDSAQRWFDMLLARRLHPDVQTFNSLLSCGAFRGDVQACEKWYQLLGAWRVAPDTITYSTMRTACARRGDYAQAQHWLNMIVRHDDKARDMWTTRGKTATDPFSETGSLLKRALYRFRSQGDQTIAERLERALEYQWLYGYPRVPDYEKQLTHGAYKYMAGMQPMTAREIYSLIPESKTVLDTFCGSGTVLVEGLVAGKQKCIGSDTSPLAIFVSTHHTDAHRLSLKNFVQEAENVAADKGLGWTSLRDRIRSISKESVTPELRDGLWFAFAVAWRLARSPFVGVEPGSVKESEAGDARSYFLSTVYRFANQLRELRDELCGREQAVELHCCDCRRLVLQQEVDAIITSPPYPGVYDYFKAAAADCREVAGEATGQSHTENGGQGGLGFLEECIGAVGAGIPGSGAGATSELGAASLQPESLSQARVQWQSQQEEWLSAAYGNLRMGGTLTIMVGNGDALAENANEIDCLHSTLEAAAALGFKLVASSTIESCADDAHQTKGMVRTEHMIHFLKPAEPAVGQPVQAE</sequence>
<dbReference type="EC" id="2.1.1.113" evidence="2"/>
<organism evidence="11 12">
    <name type="scientific">Symbiodinium microadriaticum</name>
    <name type="common">Dinoflagellate</name>
    <name type="synonym">Zooxanthella microadriatica</name>
    <dbReference type="NCBI Taxonomy" id="2951"/>
    <lineage>
        <taxon>Eukaryota</taxon>
        <taxon>Sar</taxon>
        <taxon>Alveolata</taxon>
        <taxon>Dinophyceae</taxon>
        <taxon>Suessiales</taxon>
        <taxon>Symbiodiniaceae</taxon>
        <taxon>Symbiodinium</taxon>
    </lineage>
</organism>
<dbReference type="InterPro" id="IPR002213">
    <property type="entry name" value="UDP_glucos_trans"/>
</dbReference>
<evidence type="ECO:0000256" key="6">
    <source>
        <dbReference type="ARBA" id="ARBA00022737"/>
    </source>
</evidence>
<protein>
    <recommendedName>
        <fullName evidence="2">site-specific DNA-methyltransferase (cytosine-N(4)-specific)</fullName>
        <ecNumber evidence="2">2.1.1.113</ecNumber>
    </recommendedName>
</protein>
<dbReference type="PROSITE" id="PS51375">
    <property type="entry name" value="PPR"/>
    <property type="match status" value="3"/>
</dbReference>
<evidence type="ECO:0000256" key="5">
    <source>
        <dbReference type="ARBA" id="ARBA00022691"/>
    </source>
</evidence>
<dbReference type="Pfam" id="PF01535">
    <property type="entry name" value="PPR"/>
    <property type="match status" value="3"/>
</dbReference>
<dbReference type="PROSITE" id="PS00093">
    <property type="entry name" value="N4_MTASE"/>
    <property type="match status" value="1"/>
</dbReference>